<dbReference type="EMBL" id="FNBL01000015">
    <property type="protein sequence ID" value="SDG26384.1"/>
    <property type="molecule type" value="Genomic_DNA"/>
</dbReference>
<feature type="compositionally biased region" description="Low complexity" evidence="1">
    <location>
        <begin position="414"/>
        <end position="432"/>
    </location>
</feature>
<feature type="compositionally biased region" description="Basic and acidic residues" evidence="1">
    <location>
        <begin position="301"/>
        <end position="334"/>
    </location>
</feature>
<evidence type="ECO:0000313" key="4">
    <source>
        <dbReference type="Proteomes" id="UP000182284"/>
    </source>
</evidence>
<dbReference type="Proteomes" id="UP000182284">
    <property type="component" value="Unassembled WGS sequence"/>
</dbReference>
<name>A0A1G7SUC7_9RHOB</name>
<feature type="region of interest" description="Disordered" evidence="1">
    <location>
        <begin position="364"/>
        <end position="442"/>
    </location>
</feature>
<sequence length="489" mass="51923">MDKSPDAFRTISEVADWLDTPAHVLRFWESRFTQVKPVKRAGGRRYYRPADMALLGGIKKLLHDDGMTIRGVQKLLREHGVKYVASLSPHIEGVDPISAQASGSPGPLAPPAHEAIPTTNPSVHPPVNPSAPAMARIADAPMAENVPHDAFDIATPPAEKIVHFSRPSSPAPHARSEPTPAPAEPSTPTPDAPFTPPHGFEPQFEQPAPFVADRNAEPPTAAEEDAATPELTSDAIPEAPHESMAESVFDMRAEEALTPEDRDQGPLTGPAEANEPSPRQDSPIAADTPEHPALPQTTEQHTTEQHTTEQHTTEQHTTEQHTTEQRTTEQRTFDFDLTSAASVPAPLTPSADARATLTADFAADEAAADEADEMSGDMADLDPSDGPALFAEPGEEPVAKAGPDSPTDVSPDIAAEAPAPTTTPTAPAHLPPLGVGMDLPDDPDEAAADLVVGDGILGRLNHRDLIRVPPQDIATLLARTQALRARLVS</sequence>
<dbReference type="Gene3D" id="1.10.1660.10">
    <property type="match status" value="1"/>
</dbReference>
<organism evidence="3 4">
    <name type="scientific">Celeribacter baekdonensis</name>
    <dbReference type="NCBI Taxonomy" id="875171"/>
    <lineage>
        <taxon>Bacteria</taxon>
        <taxon>Pseudomonadati</taxon>
        <taxon>Pseudomonadota</taxon>
        <taxon>Alphaproteobacteria</taxon>
        <taxon>Rhodobacterales</taxon>
        <taxon>Roseobacteraceae</taxon>
        <taxon>Celeribacter</taxon>
    </lineage>
</organism>
<gene>
    <name evidence="3" type="ORF">SAMN04488117_11531</name>
</gene>
<dbReference type="PROSITE" id="PS50937">
    <property type="entry name" value="HTH_MERR_2"/>
    <property type="match status" value="1"/>
</dbReference>
<accession>A0A1G7SUC7</accession>
<feature type="region of interest" description="Disordered" evidence="1">
    <location>
        <begin position="163"/>
        <end position="351"/>
    </location>
</feature>
<dbReference type="InterPro" id="IPR009061">
    <property type="entry name" value="DNA-bd_dom_put_sf"/>
</dbReference>
<feature type="compositionally biased region" description="Pro residues" evidence="1">
    <location>
        <begin position="179"/>
        <end position="196"/>
    </location>
</feature>
<dbReference type="Pfam" id="PF13411">
    <property type="entry name" value="MerR_1"/>
    <property type="match status" value="1"/>
</dbReference>
<dbReference type="GO" id="GO:0003677">
    <property type="term" value="F:DNA binding"/>
    <property type="evidence" value="ECO:0007669"/>
    <property type="project" value="InterPro"/>
</dbReference>
<dbReference type="RefSeq" id="WP_245708057.1">
    <property type="nucleotide sequence ID" value="NZ_FNBL01000015.1"/>
</dbReference>
<feature type="compositionally biased region" description="Basic and acidic residues" evidence="1">
    <location>
        <begin position="239"/>
        <end position="264"/>
    </location>
</feature>
<evidence type="ECO:0000313" key="3">
    <source>
        <dbReference type="EMBL" id="SDG26384.1"/>
    </source>
</evidence>
<proteinExistence type="predicted"/>
<dbReference type="CDD" id="cd04765">
    <property type="entry name" value="HTH_MlrA-like_sg2"/>
    <property type="match status" value="1"/>
</dbReference>
<dbReference type="SMART" id="SM00422">
    <property type="entry name" value="HTH_MERR"/>
    <property type="match status" value="1"/>
</dbReference>
<reference evidence="3 4" key="1">
    <citation type="submission" date="2016-10" db="EMBL/GenBank/DDBJ databases">
        <authorList>
            <person name="de Groot N.N."/>
        </authorList>
    </citation>
    <scope>NUCLEOTIDE SEQUENCE [LARGE SCALE GENOMIC DNA]</scope>
    <source>
        <strain evidence="3 4">DSM 27375</strain>
    </source>
</reference>
<feature type="domain" description="HTH merR-type" evidence="2">
    <location>
        <begin position="10"/>
        <end position="78"/>
    </location>
</feature>
<dbReference type="SUPFAM" id="SSF46955">
    <property type="entry name" value="Putative DNA-binding domain"/>
    <property type="match status" value="1"/>
</dbReference>
<feature type="compositionally biased region" description="Acidic residues" evidence="1">
    <location>
        <begin position="364"/>
        <end position="383"/>
    </location>
</feature>
<protein>
    <submittedName>
        <fullName evidence="3">MerR HTH family regulatory protein</fullName>
    </submittedName>
</protein>
<dbReference type="InterPro" id="IPR000551">
    <property type="entry name" value="MerR-type_HTH_dom"/>
</dbReference>
<evidence type="ECO:0000259" key="2">
    <source>
        <dbReference type="PROSITE" id="PS50937"/>
    </source>
</evidence>
<dbReference type="AlphaFoldDB" id="A0A1G7SUC7"/>
<dbReference type="GO" id="GO:0006355">
    <property type="term" value="P:regulation of DNA-templated transcription"/>
    <property type="evidence" value="ECO:0007669"/>
    <property type="project" value="InterPro"/>
</dbReference>
<evidence type="ECO:0000256" key="1">
    <source>
        <dbReference type="SAM" id="MobiDB-lite"/>
    </source>
</evidence>